<keyword evidence="1" id="KW-0479">Metal-binding</keyword>
<proteinExistence type="predicted"/>
<dbReference type="Proteomes" id="UP000314960">
    <property type="component" value="Chromosome"/>
</dbReference>
<dbReference type="GO" id="GO:0046872">
    <property type="term" value="F:metal ion binding"/>
    <property type="evidence" value="ECO:0007669"/>
    <property type="project" value="UniProtKB-KW"/>
</dbReference>
<evidence type="ECO:0000313" key="4">
    <source>
        <dbReference type="Proteomes" id="UP000314960"/>
    </source>
</evidence>
<protein>
    <recommendedName>
        <fullName evidence="5">Ribulose-phosphate 3-epimerase</fullName>
    </recommendedName>
</protein>
<evidence type="ECO:0000256" key="1">
    <source>
        <dbReference type="ARBA" id="ARBA00022723"/>
    </source>
</evidence>
<dbReference type="PANTHER" id="PTHR11749">
    <property type="entry name" value="RIBULOSE-5-PHOSPHATE-3-EPIMERASE"/>
    <property type="match status" value="1"/>
</dbReference>
<name>A0A3S6QQW1_9LACO</name>
<evidence type="ECO:0008006" key="5">
    <source>
        <dbReference type="Google" id="ProtNLM"/>
    </source>
</evidence>
<evidence type="ECO:0000256" key="2">
    <source>
        <dbReference type="ARBA" id="ARBA00023235"/>
    </source>
</evidence>
<reference evidence="3 4" key="1">
    <citation type="submission" date="2016-11" db="EMBL/GenBank/DDBJ databases">
        <title>Interaction between Lactobacillus species and yeast in water kefir.</title>
        <authorList>
            <person name="Behr J."/>
            <person name="Xu D."/>
            <person name="Vogel R.F."/>
        </authorList>
    </citation>
    <scope>NUCLEOTIDE SEQUENCE [LARGE SCALE GENOMIC DNA]</scope>
    <source>
        <strain evidence="3 4">TMW 1.1822</strain>
    </source>
</reference>
<dbReference type="KEGG" id="lhw:BSQ49_09765"/>
<gene>
    <name evidence="3" type="ORF">BSQ49_09765</name>
</gene>
<dbReference type="GO" id="GO:0016857">
    <property type="term" value="F:racemase and epimerase activity, acting on carbohydrates and derivatives"/>
    <property type="evidence" value="ECO:0007669"/>
    <property type="project" value="InterPro"/>
</dbReference>
<dbReference type="EMBL" id="CP018176">
    <property type="protein sequence ID" value="AUJ30443.1"/>
    <property type="molecule type" value="Genomic_DNA"/>
</dbReference>
<dbReference type="CDD" id="cd00429">
    <property type="entry name" value="RPE"/>
    <property type="match status" value="1"/>
</dbReference>
<dbReference type="AlphaFoldDB" id="A0A3S6QQW1"/>
<dbReference type="Gene3D" id="3.20.20.70">
    <property type="entry name" value="Aldolase class I"/>
    <property type="match status" value="1"/>
</dbReference>
<dbReference type="RefSeq" id="WP_141054645.1">
    <property type="nucleotide sequence ID" value="NZ_CP018176.1"/>
</dbReference>
<dbReference type="SUPFAM" id="SSF51366">
    <property type="entry name" value="Ribulose-phoshate binding barrel"/>
    <property type="match status" value="1"/>
</dbReference>
<dbReference type="NCBIfam" id="NF004076">
    <property type="entry name" value="PRK05581.1-4"/>
    <property type="match status" value="1"/>
</dbReference>
<evidence type="ECO:0000313" key="3">
    <source>
        <dbReference type="EMBL" id="AUJ30443.1"/>
    </source>
</evidence>
<dbReference type="InterPro" id="IPR000056">
    <property type="entry name" value="Ribul_P_3_epim-like"/>
</dbReference>
<organism evidence="3 4">
    <name type="scientific">Liquorilactobacillus hordei</name>
    <dbReference type="NCBI Taxonomy" id="468911"/>
    <lineage>
        <taxon>Bacteria</taxon>
        <taxon>Bacillati</taxon>
        <taxon>Bacillota</taxon>
        <taxon>Bacilli</taxon>
        <taxon>Lactobacillales</taxon>
        <taxon>Lactobacillaceae</taxon>
        <taxon>Liquorilactobacillus</taxon>
    </lineage>
</organism>
<sequence>MISNIYPSILDANPIQLPKLLADFKNNGVRGLHVDVMDGVYVPTIGFSEKFVKWLSQNTEFYLDLHLMVTDSEKVIEFFSGINIGGITIHLNTSTNLFYVVDHLKKLGINPGVALNPEENPELIKPLLPFLHHVLVMTANPGRPSHGVIPEMTQKISWLKEYRKEHNLKFKIQTDGGVAANNAGMLKMAGCDEFISGGYLIKATNLKKNLELLSEVIS</sequence>
<keyword evidence="2" id="KW-0413">Isomerase</keyword>
<accession>A0A3S6QQW1</accession>
<dbReference type="Pfam" id="PF00834">
    <property type="entry name" value="Ribul_P_3_epim"/>
    <property type="match status" value="1"/>
</dbReference>
<dbReference type="InterPro" id="IPR013785">
    <property type="entry name" value="Aldolase_TIM"/>
</dbReference>
<dbReference type="GO" id="GO:0005975">
    <property type="term" value="P:carbohydrate metabolic process"/>
    <property type="evidence" value="ECO:0007669"/>
    <property type="project" value="InterPro"/>
</dbReference>
<dbReference type="InterPro" id="IPR011060">
    <property type="entry name" value="RibuloseP-bd_barrel"/>
</dbReference>